<keyword evidence="1" id="KW-1133">Transmembrane helix</keyword>
<proteinExistence type="predicted"/>
<evidence type="ECO:0000313" key="3">
    <source>
        <dbReference type="Proteomes" id="UP000320580"/>
    </source>
</evidence>
<dbReference type="KEGG" id="sqz:FQU76_22200"/>
<keyword evidence="3" id="KW-1185">Reference proteome</keyword>
<accession>A0A5B8JMJ2</accession>
<keyword evidence="1" id="KW-0472">Membrane</keyword>
<keyword evidence="1" id="KW-0812">Transmembrane</keyword>
<sequence>MVIRRIQVALLGLVVLLFAIRVGDRELSGGSSSVVFGLMATSALSIGVLERYRAKAAGPRS</sequence>
<dbReference type="AlphaFoldDB" id="A0A5B8JMJ2"/>
<reference evidence="2 3" key="1">
    <citation type="submission" date="2019-07" db="EMBL/GenBank/DDBJ databases">
        <authorList>
            <person name="Zhu P."/>
        </authorList>
    </citation>
    <scope>NUCLEOTIDE SEQUENCE [LARGE SCALE GENOMIC DNA]</scope>
    <source>
        <strain evidence="2 3">SSL-25</strain>
    </source>
</reference>
<dbReference type="EMBL" id="CP042266">
    <property type="protein sequence ID" value="QDY78773.1"/>
    <property type="molecule type" value="Genomic_DNA"/>
</dbReference>
<protein>
    <submittedName>
        <fullName evidence="2">Uncharacterized protein</fullName>
    </submittedName>
</protein>
<evidence type="ECO:0000313" key="2">
    <source>
        <dbReference type="EMBL" id="QDY78773.1"/>
    </source>
</evidence>
<dbReference type="RefSeq" id="WP_146482090.1">
    <property type="nucleotide sequence ID" value="NZ_CP042266.1"/>
</dbReference>
<gene>
    <name evidence="2" type="ORF">FQU76_22200</name>
</gene>
<organism evidence="2 3">
    <name type="scientific">Streptomyces qinzhouensis</name>
    <dbReference type="NCBI Taxonomy" id="2599401"/>
    <lineage>
        <taxon>Bacteria</taxon>
        <taxon>Bacillati</taxon>
        <taxon>Actinomycetota</taxon>
        <taxon>Actinomycetes</taxon>
        <taxon>Kitasatosporales</taxon>
        <taxon>Streptomycetaceae</taxon>
        <taxon>Streptomyces</taxon>
    </lineage>
</organism>
<dbReference type="Proteomes" id="UP000320580">
    <property type="component" value="Chromosome"/>
</dbReference>
<evidence type="ECO:0000256" key="1">
    <source>
        <dbReference type="SAM" id="Phobius"/>
    </source>
</evidence>
<feature type="transmembrane region" description="Helical" evidence="1">
    <location>
        <begin position="33"/>
        <end position="52"/>
    </location>
</feature>
<name>A0A5B8JMJ2_9ACTN</name>